<dbReference type="EMBL" id="JPKZ01001202">
    <property type="protein sequence ID" value="KHN83307.1"/>
    <property type="molecule type" value="Genomic_DNA"/>
</dbReference>
<name>A0A0B2VPG8_TOXCA</name>
<feature type="signal peptide" evidence="1">
    <location>
        <begin position="1"/>
        <end position="19"/>
    </location>
</feature>
<evidence type="ECO:0000313" key="2">
    <source>
        <dbReference type="EMBL" id="KHN83307.1"/>
    </source>
</evidence>
<reference evidence="2 3" key="1">
    <citation type="submission" date="2014-11" db="EMBL/GenBank/DDBJ databases">
        <title>Genetic blueprint of the zoonotic pathogen Toxocara canis.</title>
        <authorList>
            <person name="Zhu X.-Q."/>
            <person name="Korhonen P.K."/>
            <person name="Cai H."/>
            <person name="Young N.D."/>
            <person name="Nejsum P."/>
            <person name="von Samson-Himmelstjerna G."/>
            <person name="Boag P.R."/>
            <person name="Tan P."/>
            <person name="Li Q."/>
            <person name="Min J."/>
            <person name="Yang Y."/>
            <person name="Wang X."/>
            <person name="Fang X."/>
            <person name="Hall R.S."/>
            <person name="Hofmann A."/>
            <person name="Sternberg P.W."/>
            <person name="Jex A.R."/>
            <person name="Gasser R.B."/>
        </authorList>
    </citation>
    <scope>NUCLEOTIDE SEQUENCE [LARGE SCALE GENOMIC DNA]</scope>
    <source>
        <strain evidence="2">PN_DK_2014</strain>
    </source>
</reference>
<evidence type="ECO:0000256" key="1">
    <source>
        <dbReference type="SAM" id="SignalP"/>
    </source>
</evidence>
<gene>
    <name evidence="2" type="ORF">Tcan_00225</name>
</gene>
<proteinExistence type="predicted"/>
<sequence>MHSLIGALFLGALHRLSLQISANQNAFSTQTRTRPPCNVIVSRATEARLPHMRSTTSQTRDKSMRYGVVCLADRSPLPDTPCSISPRIDRAVRWCLRSSPANAAVYGSRSPRPDCQLLIPNVG</sequence>
<accession>A0A0B2VPG8</accession>
<feature type="chain" id="PRO_5002077466" description="Secreted protein" evidence="1">
    <location>
        <begin position="20"/>
        <end position="123"/>
    </location>
</feature>
<evidence type="ECO:0000313" key="3">
    <source>
        <dbReference type="Proteomes" id="UP000031036"/>
    </source>
</evidence>
<organism evidence="2 3">
    <name type="scientific">Toxocara canis</name>
    <name type="common">Canine roundworm</name>
    <dbReference type="NCBI Taxonomy" id="6265"/>
    <lineage>
        <taxon>Eukaryota</taxon>
        <taxon>Metazoa</taxon>
        <taxon>Ecdysozoa</taxon>
        <taxon>Nematoda</taxon>
        <taxon>Chromadorea</taxon>
        <taxon>Rhabditida</taxon>
        <taxon>Spirurina</taxon>
        <taxon>Ascaridomorpha</taxon>
        <taxon>Ascaridoidea</taxon>
        <taxon>Toxocaridae</taxon>
        <taxon>Toxocara</taxon>
    </lineage>
</organism>
<keyword evidence="3" id="KW-1185">Reference proteome</keyword>
<keyword evidence="1" id="KW-0732">Signal</keyword>
<evidence type="ECO:0008006" key="4">
    <source>
        <dbReference type="Google" id="ProtNLM"/>
    </source>
</evidence>
<dbReference type="AlphaFoldDB" id="A0A0B2VPG8"/>
<dbReference type="Proteomes" id="UP000031036">
    <property type="component" value="Unassembled WGS sequence"/>
</dbReference>
<comment type="caution">
    <text evidence="2">The sequence shown here is derived from an EMBL/GenBank/DDBJ whole genome shotgun (WGS) entry which is preliminary data.</text>
</comment>
<protein>
    <recommendedName>
        <fullName evidence="4">Secreted protein</fullName>
    </recommendedName>
</protein>